<feature type="domain" description="tRNA methyltransferase TRMD/TRM10-type" evidence="18">
    <location>
        <begin position="1"/>
        <end position="215"/>
    </location>
</feature>
<evidence type="ECO:0000256" key="1">
    <source>
        <dbReference type="ARBA" id="ARBA00002634"/>
    </source>
</evidence>
<dbReference type="PIRSF" id="PIRSF000386">
    <property type="entry name" value="tRNA_mtase"/>
    <property type="match status" value="1"/>
</dbReference>
<comment type="caution">
    <text evidence="15">Lacks conserved residue(s) required for the propagation of feature annotation.</text>
</comment>
<keyword evidence="11 15" id="KW-0819">tRNA processing</keyword>
<evidence type="ECO:0000256" key="14">
    <source>
        <dbReference type="ARBA" id="ARBA00047783"/>
    </source>
</evidence>
<dbReference type="HAMAP" id="MF_00605">
    <property type="entry name" value="TrmD"/>
    <property type="match status" value="1"/>
</dbReference>
<accession>A0A2M7W043</accession>
<evidence type="ECO:0000256" key="16">
    <source>
        <dbReference type="PIRSR" id="PIRSR000386-1"/>
    </source>
</evidence>
<evidence type="ECO:0000256" key="6">
    <source>
        <dbReference type="ARBA" id="ARBA00014679"/>
    </source>
</evidence>
<dbReference type="SUPFAM" id="SSF75217">
    <property type="entry name" value="alpha/beta knot"/>
    <property type="match status" value="1"/>
</dbReference>
<sequence>MRFDLLTIFPAIFDSYLNESIIKRAIASKKITIKVHDIRKYSKDKHQKVDDIPYGGGSGMVMTPQPIYDCIQAVKKRNKGPVVYLSPQGTVLTQAKVRKLGAKTKTKGLILLCGRYEGIDQRIIDLCVDYELSIGKYVLTGGELPALVILDTMARLIPGVLGDDHSAIEESFSKALKGKKEYPCYTRPENFKGKKVPEVLISGHHANIKKWRNEKLR</sequence>
<reference evidence="20" key="1">
    <citation type="submission" date="2017-09" db="EMBL/GenBank/DDBJ databases">
        <title>Depth-based differentiation of microbial function through sediment-hosted aquifers and enrichment of novel symbionts in the deep terrestrial subsurface.</title>
        <authorList>
            <person name="Probst A.J."/>
            <person name="Ladd B."/>
            <person name="Jarett J.K."/>
            <person name="Geller-Mcgrath D.E."/>
            <person name="Sieber C.M.K."/>
            <person name="Emerson J.B."/>
            <person name="Anantharaman K."/>
            <person name="Thomas B.C."/>
            <person name="Malmstrom R."/>
            <person name="Stieglmeier M."/>
            <person name="Klingl A."/>
            <person name="Woyke T."/>
            <person name="Ryan C.M."/>
            <person name="Banfield J.F."/>
        </authorList>
    </citation>
    <scope>NUCLEOTIDE SEQUENCE [LARGE SCALE GENOMIC DNA]</scope>
</reference>
<evidence type="ECO:0000256" key="17">
    <source>
        <dbReference type="RuleBase" id="RU003464"/>
    </source>
</evidence>
<evidence type="ECO:0000313" key="19">
    <source>
        <dbReference type="EMBL" id="PJA10391.1"/>
    </source>
</evidence>
<keyword evidence="10 15" id="KW-0949">S-adenosyl-L-methionine</keyword>
<evidence type="ECO:0000256" key="8">
    <source>
        <dbReference type="ARBA" id="ARBA00022603"/>
    </source>
</evidence>
<dbReference type="FunFam" id="3.40.1280.10:FF:000001">
    <property type="entry name" value="tRNA (guanine-N(1)-)-methyltransferase"/>
    <property type="match status" value="1"/>
</dbReference>
<evidence type="ECO:0000256" key="13">
    <source>
        <dbReference type="ARBA" id="ARBA00033392"/>
    </source>
</evidence>
<dbReference type="AlphaFoldDB" id="A0A2M7W043"/>
<dbReference type="NCBIfam" id="TIGR00088">
    <property type="entry name" value="trmD"/>
    <property type="match status" value="1"/>
</dbReference>
<evidence type="ECO:0000256" key="9">
    <source>
        <dbReference type="ARBA" id="ARBA00022679"/>
    </source>
</evidence>
<dbReference type="GO" id="GO:0002939">
    <property type="term" value="P:tRNA N1-guanine methylation"/>
    <property type="evidence" value="ECO:0007669"/>
    <property type="project" value="TreeGrafter"/>
</dbReference>
<evidence type="ECO:0000313" key="20">
    <source>
        <dbReference type="Proteomes" id="UP000228743"/>
    </source>
</evidence>
<evidence type="ECO:0000256" key="10">
    <source>
        <dbReference type="ARBA" id="ARBA00022691"/>
    </source>
</evidence>
<evidence type="ECO:0000259" key="18">
    <source>
        <dbReference type="Pfam" id="PF01746"/>
    </source>
</evidence>
<keyword evidence="8 15" id="KW-0489">Methyltransferase</keyword>
<dbReference type="InterPro" id="IPR002649">
    <property type="entry name" value="tRNA_m1G_MeTrfase_TrmD"/>
</dbReference>
<comment type="similarity">
    <text evidence="3 15 17">Belongs to the RNA methyltransferase TrmD family.</text>
</comment>
<comment type="catalytic activity">
    <reaction evidence="14 15 17">
        <text>guanosine(37) in tRNA + S-adenosyl-L-methionine = N(1)-methylguanosine(37) in tRNA + S-adenosyl-L-homocysteine + H(+)</text>
        <dbReference type="Rhea" id="RHEA:36899"/>
        <dbReference type="Rhea" id="RHEA-COMP:10145"/>
        <dbReference type="Rhea" id="RHEA-COMP:10147"/>
        <dbReference type="ChEBI" id="CHEBI:15378"/>
        <dbReference type="ChEBI" id="CHEBI:57856"/>
        <dbReference type="ChEBI" id="CHEBI:59789"/>
        <dbReference type="ChEBI" id="CHEBI:73542"/>
        <dbReference type="ChEBI" id="CHEBI:74269"/>
        <dbReference type="EC" id="2.1.1.228"/>
    </reaction>
</comment>
<dbReference type="PANTHER" id="PTHR46417">
    <property type="entry name" value="TRNA (GUANINE-N(1)-)-METHYLTRANSFERASE"/>
    <property type="match status" value="1"/>
</dbReference>
<evidence type="ECO:0000256" key="7">
    <source>
        <dbReference type="ARBA" id="ARBA00022490"/>
    </source>
</evidence>
<evidence type="ECO:0000256" key="15">
    <source>
        <dbReference type="HAMAP-Rule" id="MF_00605"/>
    </source>
</evidence>
<keyword evidence="9 15" id="KW-0808">Transferase</keyword>
<dbReference type="CDD" id="cd18080">
    <property type="entry name" value="TrmD-like"/>
    <property type="match status" value="1"/>
</dbReference>
<dbReference type="EC" id="2.1.1.228" evidence="5 15"/>
<organism evidence="19 20">
    <name type="scientific">Candidatus Falkowbacteria bacterium CG_4_10_14_0_2_um_filter_41_15</name>
    <dbReference type="NCBI Taxonomy" id="1974554"/>
    <lineage>
        <taxon>Bacteria</taxon>
        <taxon>Candidatus Falkowiibacteriota</taxon>
    </lineage>
</organism>
<protein>
    <recommendedName>
        <fullName evidence="6 15">tRNA (guanine-N(1)-)-methyltransferase</fullName>
        <ecNumber evidence="5 15">2.1.1.228</ecNumber>
    </recommendedName>
    <alternativeName>
        <fullName evidence="12 15">M1G-methyltransferase</fullName>
    </alternativeName>
    <alternativeName>
        <fullName evidence="13 15">tRNA [GM37] methyltransferase</fullName>
    </alternativeName>
</protein>
<comment type="function">
    <text evidence="1 15 17">Specifically methylates guanosine-37 in various tRNAs.</text>
</comment>
<dbReference type="PANTHER" id="PTHR46417:SF1">
    <property type="entry name" value="TRNA (GUANINE-N(1)-)-METHYLTRANSFERASE"/>
    <property type="match status" value="1"/>
</dbReference>
<dbReference type="InterPro" id="IPR029026">
    <property type="entry name" value="tRNA_m1G_MTases_N"/>
</dbReference>
<proteinExistence type="inferred from homology"/>
<name>A0A2M7W043_9BACT</name>
<evidence type="ECO:0000256" key="11">
    <source>
        <dbReference type="ARBA" id="ARBA00022694"/>
    </source>
</evidence>
<feature type="binding site" evidence="15 16">
    <location>
        <position position="114"/>
    </location>
    <ligand>
        <name>S-adenosyl-L-methionine</name>
        <dbReference type="ChEBI" id="CHEBI:59789"/>
    </ligand>
</feature>
<keyword evidence="7 15" id="KW-0963">Cytoplasm</keyword>
<evidence type="ECO:0000256" key="3">
    <source>
        <dbReference type="ARBA" id="ARBA00007630"/>
    </source>
</evidence>
<dbReference type="Pfam" id="PF01746">
    <property type="entry name" value="tRNA_m1G_MT"/>
    <property type="match status" value="1"/>
</dbReference>
<evidence type="ECO:0000256" key="12">
    <source>
        <dbReference type="ARBA" id="ARBA00029736"/>
    </source>
</evidence>
<evidence type="ECO:0000256" key="5">
    <source>
        <dbReference type="ARBA" id="ARBA00012807"/>
    </source>
</evidence>
<evidence type="ECO:0000256" key="2">
    <source>
        <dbReference type="ARBA" id="ARBA00004496"/>
    </source>
</evidence>
<comment type="subunit">
    <text evidence="4 15 17">Homodimer.</text>
</comment>
<dbReference type="Gene3D" id="1.10.1270.20">
    <property type="entry name" value="tRNA(m1g37)methyltransferase, domain 2"/>
    <property type="match status" value="1"/>
</dbReference>
<dbReference type="GO" id="GO:0052906">
    <property type="term" value="F:tRNA (guanine(37)-N1)-methyltransferase activity"/>
    <property type="evidence" value="ECO:0007669"/>
    <property type="project" value="UniProtKB-UniRule"/>
</dbReference>
<dbReference type="GO" id="GO:0005829">
    <property type="term" value="C:cytosol"/>
    <property type="evidence" value="ECO:0007669"/>
    <property type="project" value="TreeGrafter"/>
</dbReference>
<comment type="caution">
    <text evidence="19">The sequence shown here is derived from an EMBL/GenBank/DDBJ whole genome shotgun (WGS) entry which is preliminary data.</text>
</comment>
<dbReference type="InterPro" id="IPR016009">
    <property type="entry name" value="tRNA_MeTrfase_TRMD/TRM10"/>
</dbReference>
<evidence type="ECO:0000256" key="4">
    <source>
        <dbReference type="ARBA" id="ARBA00011738"/>
    </source>
</evidence>
<comment type="subcellular location">
    <subcellularLocation>
        <location evidence="2 15 17">Cytoplasm</location>
    </subcellularLocation>
</comment>
<dbReference type="EMBL" id="PFPX01000011">
    <property type="protein sequence ID" value="PJA10391.1"/>
    <property type="molecule type" value="Genomic_DNA"/>
</dbReference>
<gene>
    <name evidence="15" type="primary">trmD</name>
    <name evidence="19" type="ORF">COX68_00515</name>
</gene>
<dbReference type="Proteomes" id="UP000228743">
    <property type="component" value="Unassembled WGS sequence"/>
</dbReference>
<dbReference type="Gene3D" id="3.40.1280.10">
    <property type="match status" value="1"/>
</dbReference>
<dbReference type="InterPro" id="IPR029028">
    <property type="entry name" value="Alpha/beta_knot_MTases"/>
</dbReference>
<dbReference type="NCBIfam" id="NF000648">
    <property type="entry name" value="PRK00026.1"/>
    <property type="match status" value="1"/>
</dbReference>
<dbReference type="InterPro" id="IPR023148">
    <property type="entry name" value="tRNA_m1G_MeTrfase_C_sf"/>
</dbReference>